<reference evidence="2 4" key="2">
    <citation type="submission" date="2018-07" db="EMBL/GenBank/DDBJ databases">
        <title>Mechanisms of high-level aminoglycoside resistance among Gram-negative pathogens in Brazil.</title>
        <authorList>
            <person name="Ballaben A.S."/>
            <person name="Darini A.L.C."/>
            <person name="Doi Y."/>
        </authorList>
    </citation>
    <scope>NUCLEOTIDE SEQUENCE [LARGE SCALE GENOMIC DNA]</scope>
    <source>
        <strain evidence="2 4">B2-305</strain>
    </source>
</reference>
<evidence type="ECO:0000313" key="4">
    <source>
        <dbReference type="Proteomes" id="UP000253594"/>
    </source>
</evidence>
<evidence type="ECO:0000313" key="2">
    <source>
        <dbReference type="EMBL" id="RCI72920.1"/>
    </source>
</evidence>
<sequence>MTEGAPVRFGTHDHANQCAHRRASLKCAVRRVRNQQATLRRGAWLVLGRAGGQCRFEGGAVYRKGRPGARRGLPSVPFFRAMAGNLPQLNARLPRAARLVVAARSEGAAAAPVPQPVAVPVKGAATGAQPRPRR</sequence>
<dbReference type="Proteomes" id="UP000194857">
    <property type="component" value="Unassembled WGS sequence"/>
</dbReference>
<reference evidence="1 3" key="1">
    <citation type="submission" date="2017-05" db="EMBL/GenBank/DDBJ databases">
        <authorList>
            <person name="Song R."/>
            <person name="Chenine A.L."/>
            <person name="Ruprecht R.M."/>
        </authorList>
    </citation>
    <scope>NUCLEOTIDE SEQUENCE [LARGE SCALE GENOMIC DNA]</scope>
    <source>
        <strain evidence="1 3">S567_C10_BS</strain>
    </source>
</reference>
<gene>
    <name evidence="1" type="ORF">CAZ10_27110</name>
    <name evidence="2" type="ORF">DT376_21155</name>
</gene>
<accession>A0A1Y3L1T6</accession>
<dbReference type="EMBL" id="QORE01000778">
    <property type="protein sequence ID" value="RCI72920.1"/>
    <property type="molecule type" value="Genomic_DNA"/>
</dbReference>
<protein>
    <submittedName>
        <fullName evidence="1">Uncharacterized protein</fullName>
    </submittedName>
</protein>
<comment type="caution">
    <text evidence="1">The sequence shown here is derived from an EMBL/GenBank/DDBJ whole genome shotgun (WGS) entry which is preliminary data.</text>
</comment>
<dbReference type="EMBL" id="NFFZ01000018">
    <property type="protein sequence ID" value="OTI57119.1"/>
    <property type="molecule type" value="Genomic_DNA"/>
</dbReference>
<dbReference type="AlphaFoldDB" id="A0A1Y3L1T6"/>
<organism evidence="1 3">
    <name type="scientific">Pseudomonas aeruginosa</name>
    <dbReference type="NCBI Taxonomy" id="287"/>
    <lineage>
        <taxon>Bacteria</taxon>
        <taxon>Pseudomonadati</taxon>
        <taxon>Pseudomonadota</taxon>
        <taxon>Gammaproteobacteria</taxon>
        <taxon>Pseudomonadales</taxon>
        <taxon>Pseudomonadaceae</taxon>
        <taxon>Pseudomonas</taxon>
    </lineage>
</organism>
<evidence type="ECO:0000313" key="1">
    <source>
        <dbReference type="EMBL" id="OTI57119.1"/>
    </source>
</evidence>
<dbReference type="Proteomes" id="UP000253594">
    <property type="component" value="Unassembled WGS sequence"/>
</dbReference>
<name>A0A1Y3L1T6_PSEAI</name>
<proteinExistence type="predicted"/>
<evidence type="ECO:0000313" key="3">
    <source>
        <dbReference type="Proteomes" id="UP000194857"/>
    </source>
</evidence>